<keyword evidence="1" id="KW-0472">Membrane</keyword>
<name>A0ABT5X3C4_9ENTE</name>
<dbReference type="EMBL" id="JAPDSH010000007">
    <property type="protein sequence ID" value="MDF0480490.1"/>
    <property type="molecule type" value="Genomic_DNA"/>
</dbReference>
<evidence type="ECO:0000313" key="2">
    <source>
        <dbReference type="EMBL" id="MDF0480490.1"/>
    </source>
</evidence>
<feature type="transmembrane region" description="Helical" evidence="1">
    <location>
        <begin position="12"/>
        <end position="32"/>
    </location>
</feature>
<keyword evidence="1" id="KW-0812">Transmembrane</keyword>
<accession>A0ABT5X3C4</accession>
<proteinExistence type="predicted"/>
<evidence type="ECO:0000313" key="3">
    <source>
        <dbReference type="Proteomes" id="UP001147148"/>
    </source>
</evidence>
<protein>
    <submittedName>
        <fullName evidence="2">Uncharacterized protein</fullName>
    </submittedName>
</protein>
<keyword evidence="3" id="KW-1185">Reference proteome</keyword>
<dbReference type="RefSeq" id="WP_275472056.1">
    <property type="nucleotide sequence ID" value="NZ_JAPDSH010000007.1"/>
</dbReference>
<reference evidence="2" key="1">
    <citation type="submission" date="2022-10" db="EMBL/GenBank/DDBJ databases">
        <title>Vagococcus sp. isolated from poultry meat.</title>
        <authorList>
            <person name="Johansson P."/>
            <person name="Bjorkroth J."/>
        </authorList>
    </citation>
    <scope>NUCLEOTIDE SEQUENCE</scope>
    <source>
        <strain evidence="2">PNs007</strain>
    </source>
</reference>
<dbReference type="Proteomes" id="UP001147148">
    <property type="component" value="Unassembled WGS sequence"/>
</dbReference>
<comment type="caution">
    <text evidence="2">The sequence shown here is derived from an EMBL/GenBank/DDBJ whole genome shotgun (WGS) entry which is preliminary data.</text>
</comment>
<organism evidence="2 3">
    <name type="scientific">Vagococcus proximus</name>
    <dbReference type="NCBI Taxonomy" id="2991417"/>
    <lineage>
        <taxon>Bacteria</taxon>
        <taxon>Bacillati</taxon>
        <taxon>Bacillota</taxon>
        <taxon>Bacilli</taxon>
        <taxon>Lactobacillales</taxon>
        <taxon>Enterococcaceae</taxon>
        <taxon>Vagococcus</taxon>
    </lineage>
</organism>
<sequence length="117" mass="13332">MLFIWKNKGFLVPVAIILGYVPLIALAGFGISENYPVGSIQQRLIGMLAILTVFSPALINFLFTKYFIKNEAIKIVTDENGKEYKLNNISTFFFIKNSTWTKLLVIFPMLTLIKSFF</sequence>
<evidence type="ECO:0000256" key="1">
    <source>
        <dbReference type="SAM" id="Phobius"/>
    </source>
</evidence>
<feature type="transmembrane region" description="Helical" evidence="1">
    <location>
        <begin position="44"/>
        <end position="63"/>
    </location>
</feature>
<gene>
    <name evidence="2" type="ORF">OL233_09370</name>
</gene>
<keyword evidence="1" id="KW-1133">Transmembrane helix</keyword>